<feature type="region of interest" description="Disordered" evidence="1">
    <location>
        <begin position="31"/>
        <end position="110"/>
    </location>
</feature>
<keyword evidence="2" id="KW-0732">Signal</keyword>
<evidence type="ECO:0000256" key="1">
    <source>
        <dbReference type="SAM" id="MobiDB-lite"/>
    </source>
</evidence>
<feature type="compositionally biased region" description="Pro residues" evidence="1">
    <location>
        <begin position="90"/>
        <end position="104"/>
    </location>
</feature>
<reference evidence="3 4" key="1">
    <citation type="submission" date="2017-11" db="EMBL/GenBank/DDBJ databases">
        <authorList>
            <person name="Han C.G."/>
        </authorList>
    </citation>
    <scope>NUCLEOTIDE SEQUENCE [LARGE SCALE GENOMIC DNA]</scope>
    <source>
        <strain evidence="3 4">HCNT1</strain>
    </source>
</reference>
<sequence>MLSIQANVADCAKRIGAIACAAGLLCGPAFAQTSPDQSDRCQAPDPQQNQERAPTDGNSRSANRSDAGKLSDCNGVLKPPLTGDSDLVKPAPPVGDTPVIPPDALPQKQQ</sequence>
<feature type="signal peptide" evidence="2">
    <location>
        <begin position="1"/>
        <end position="31"/>
    </location>
</feature>
<feature type="chain" id="PRO_5014747978" evidence="2">
    <location>
        <begin position="32"/>
        <end position="110"/>
    </location>
</feature>
<feature type="compositionally biased region" description="Polar residues" evidence="1">
    <location>
        <begin position="45"/>
        <end position="64"/>
    </location>
</feature>
<evidence type="ECO:0000313" key="4">
    <source>
        <dbReference type="Proteomes" id="UP000232164"/>
    </source>
</evidence>
<dbReference type="AlphaFoldDB" id="A0A2N0DF66"/>
<organism evidence="3 4">
    <name type="scientific">Rhizobium sullae</name>
    <name type="common">Rhizobium hedysari</name>
    <dbReference type="NCBI Taxonomy" id="50338"/>
    <lineage>
        <taxon>Bacteria</taxon>
        <taxon>Pseudomonadati</taxon>
        <taxon>Pseudomonadota</taxon>
        <taxon>Alphaproteobacteria</taxon>
        <taxon>Hyphomicrobiales</taxon>
        <taxon>Rhizobiaceae</taxon>
        <taxon>Rhizobium/Agrobacterium group</taxon>
        <taxon>Rhizobium</taxon>
    </lineage>
</organism>
<gene>
    <name evidence="3" type="ORF">CWR43_02510</name>
</gene>
<evidence type="ECO:0000313" key="3">
    <source>
        <dbReference type="EMBL" id="PKA44738.1"/>
    </source>
</evidence>
<comment type="caution">
    <text evidence="3">The sequence shown here is derived from an EMBL/GenBank/DDBJ whole genome shotgun (WGS) entry which is preliminary data.</text>
</comment>
<dbReference type="Proteomes" id="UP000232164">
    <property type="component" value="Unassembled WGS sequence"/>
</dbReference>
<reference evidence="3 4" key="2">
    <citation type="submission" date="2017-12" db="EMBL/GenBank/DDBJ databases">
        <title>Genome sequence of Rhizobium sullae HCNT1 isolated from Sulla coronaria nodules and featuring peculiar denitrification phenotypes.</title>
        <authorList>
            <person name="De Diego-Diaz B."/>
            <person name="Treu L."/>
            <person name="Campanaro S."/>
            <person name="Da Silva Duarte V."/>
            <person name="Basaglia M."/>
            <person name="Favaro L."/>
            <person name="Casella S."/>
            <person name="Squartini A."/>
        </authorList>
    </citation>
    <scope>NUCLEOTIDE SEQUENCE [LARGE SCALE GENOMIC DNA]</scope>
    <source>
        <strain evidence="3 4">HCNT1</strain>
    </source>
</reference>
<proteinExistence type="predicted"/>
<dbReference type="EMBL" id="PIQN01000003">
    <property type="protein sequence ID" value="PKA44738.1"/>
    <property type="molecule type" value="Genomic_DNA"/>
</dbReference>
<accession>A0A2N0DF66</accession>
<protein>
    <submittedName>
        <fullName evidence="3">Uncharacterized protein</fullName>
    </submittedName>
</protein>
<evidence type="ECO:0000256" key="2">
    <source>
        <dbReference type="SAM" id="SignalP"/>
    </source>
</evidence>
<name>A0A2N0DF66_RHISU</name>